<dbReference type="Proteomes" id="UP000504882">
    <property type="component" value="Unassembled WGS sequence"/>
</dbReference>
<evidence type="ECO:0000256" key="5">
    <source>
        <dbReference type="SAM" id="MobiDB-lite"/>
    </source>
</evidence>
<evidence type="ECO:0000256" key="3">
    <source>
        <dbReference type="ARBA" id="ARBA00023027"/>
    </source>
</evidence>
<dbReference type="SUPFAM" id="SSF52283">
    <property type="entry name" value="Formate/glycerate dehydrogenase catalytic domain-like"/>
    <property type="match status" value="1"/>
</dbReference>
<evidence type="ECO:0000313" key="8">
    <source>
        <dbReference type="EMBL" id="TDE90341.1"/>
    </source>
</evidence>
<evidence type="ECO:0000259" key="7">
    <source>
        <dbReference type="Pfam" id="PF02826"/>
    </source>
</evidence>
<keyword evidence="2 4" id="KW-0560">Oxidoreductase</keyword>
<keyword evidence="3" id="KW-0520">NAD</keyword>
<gene>
    <name evidence="8" type="ORF">EXU48_17915</name>
</gene>
<feature type="domain" description="D-isomer specific 2-hydroxyacid dehydrogenase catalytic" evidence="6">
    <location>
        <begin position="83"/>
        <end position="363"/>
    </location>
</feature>
<proteinExistence type="inferred from homology"/>
<evidence type="ECO:0000259" key="6">
    <source>
        <dbReference type="Pfam" id="PF00389"/>
    </source>
</evidence>
<evidence type="ECO:0000256" key="2">
    <source>
        <dbReference type="ARBA" id="ARBA00023002"/>
    </source>
</evidence>
<dbReference type="InterPro" id="IPR036291">
    <property type="entry name" value="NAD(P)-bd_dom_sf"/>
</dbReference>
<evidence type="ECO:0000256" key="1">
    <source>
        <dbReference type="ARBA" id="ARBA00005854"/>
    </source>
</evidence>
<comment type="similarity">
    <text evidence="1 4">Belongs to the D-isomer specific 2-hydroxyacid dehydrogenase family.</text>
</comment>
<feature type="domain" description="D-isomer specific 2-hydroxyacid dehydrogenase NAD-binding" evidence="7">
    <location>
        <begin position="178"/>
        <end position="332"/>
    </location>
</feature>
<organism evidence="8 9">
    <name type="scientific">Occultella glacieicola</name>
    <dbReference type="NCBI Taxonomy" id="2518684"/>
    <lineage>
        <taxon>Bacteria</taxon>
        <taxon>Bacillati</taxon>
        <taxon>Actinomycetota</taxon>
        <taxon>Actinomycetes</taxon>
        <taxon>Micrococcales</taxon>
        <taxon>Ruaniaceae</taxon>
        <taxon>Occultella</taxon>
    </lineage>
</organism>
<dbReference type="PANTHER" id="PTHR10996:SF178">
    <property type="entry name" value="2-HYDROXYACID DEHYDROGENASE YGL185C-RELATED"/>
    <property type="match status" value="1"/>
</dbReference>
<dbReference type="InterPro" id="IPR029753">
    <property type="entry name" value="D-isomer_DH_CS"/>
</dbReference>
<dbReference type="InterPro" id="IPR006139">
    <property type="entry name" value="D-isomer_2_OHA_DH_cat_dom"/>
</dbReference>
<dbReference type="Pfam" id="PF02826">
    <property type="entry name" value="2-Hacid_dh_C"/>
    <property type="match status" value="1"/>
</dbReference>
<accession>A0ABY2E4K5</accession>
<dbReference type="PANTHER" id="PTHR10996">
    <property type="entry name" value="2-HYDROXYACID DEHYDROGENASE-RELATED"/>
    <property type="match status" value="1"/>
</dbReference>
<evidence type="ECO:0000313" key="9">
    <source>
        <dbReference type="Proteomes" id="UP000504882"/>
    </source>
</evidence>
<dbReference type="SUPFAM" id="SSF51735">
    <property type="entry name" value="NAD(P)-binding Rossmann-fold domains"/>
    <property type="match status" value="1"/>
</dbReference>
<comment type="caution">
    <text evidence="8">The sequence shown here is derived from an EMBL/GenBank/DDBJ whole genome shotgun (WGS) entry which is preliminary data.</text>
</comment>
<dbReference type="InterPro" id="IPR050223">
    <property type="entry name" value="D-isomer_2-hydroxyacid_DH"/>
</dbReference>
<reference evidence="8 9" key="1">
    <citation type="submission" date="2019-03" db="EMBL/GenBank/DDBJ databases">
        <title>Genomic features of bacteria from cold environments.</title>
        <authorList>
            <person name="Shen L."/>
        </authorList>
    </citation>
    <scope>NUCLEOTIDE SEQUENCE [LARGE SCALE GENOMIC DNA]</scope>
    <source>
        <strain evidence="9">T3246-1</strain>
    </source>
</reference>
<dbReference type="PROSITE" id="PS00671">
    <property type="entry name" value="D_2_HYDROXYACID_DH_3"/>
    <property type="match status" value="1"/>
</dbReference>
<sequence>MATTADDAGTRPALLGGPGVPAALRTGDVADGNAPRPDRPHALVLMSDAAFGELFDPPRVERLRRGVSLPVDFLSLDVSSPAARDRLARTEVLITGWGSPTITAAVLDAAPALSTVFFTGGSVKAHISPACWSRGLVVTSAADANAIPVAEFTVGTILLEGKRARTYAAGYRAHRDISGDWRASVPPTINNGGVVSLVGLSRVGRRVAALLRPFDLTVLAVDPYASRAEAASLGARLVGLDEALRCGDIVSLHAPSLPATRHLIDADRLALMRDGAVLINTARGTLVDTAALIEHCRSGRIRAVLDVTDPEELPTDSALFELPSVELTPHIAGSMQAEAHRLADSALEELERFRRGEPLRHAVDPRTLERSA</sequence>
<evidence type="ECO:0000256" key="4">
    <source>
        <dbReference type="RuleBase" id="RU003719"/>
    </source>
</evidence>
<dbReference type="Gene3D" id="3.40.50.720">
    <property type="entry name" value="NAD(P)-binding Rossmann-like Domain"/>
    <property type="match status" value="2"/>
</dbReference>
<feature type="region of interest" description="Disordered" evidence="5">
    <location>
        <begin position="1"/>
        <end position="38"/>
    </location>
</feature>
<dbReference type="EMBL" id="SMNA01000009">
    <property type="protein sequence ID" value="TDE90341.1"/>
    <property type="molecule type" value="Genomic_DNA"/>
</dbReference>
<dbReference type="InterPro" id="IPR006140">
    <property type="entry name" value="D-isomer_DH_NAD-bd"/>
</dbReference>
<name>A0ABY2E4K5_9MICO</name>
<protein>
    <submittedName>
        <fullName evidence="8">Hydroxyacid dehydrogenase</fullName>
    </submittedName>
</protein>
<dbReference type="RefSeq" id="WP_133109055.1">
    <property type="nucleotide sequence ID" value="NZ_SMNA01000009.1"/>
</dbReference>
<dbReference type="Pfam" id="PF00389">
    <property type="entry name" value="2-Hacid_dh"/>
    <property type="match status" value="1"/>
</dbReference>
<dbReference type="CDD" id="cd12167">
    <property type="entry name" value="2-Hacid_dh_8"/>
    <property type="match status" value="1"/>
</dbReference>
<keyword evidence="9" id="KW-1185">Reference proteome</keyword>